<dbReference type="InterPro" id="IPR036770">
    <property type="entry name" value="Ankyrin_rpt-contain_sf"/>
</dbReference>
<dbReference type="GO" id="GO:0006508">
    <property type="term" value="P:proteolysis"/>
    <property type="evidence" value="ECO:0007669"/>
    <property type="project" value="InterPro"/>
</dbReference>
<keyword evidence="4" id="KW-1185">Reference proteome</keyword>
<dbReference type="EMBL" id="JAHMHS010000329">
    <property type="protein sequence ID" value="KAK1701925.1"/>
    <property type="molecule type" value="Genomic_DNA"/>
</dbReference>
<evidence type="ECO:0000313" key="3">
    <source>
        <dbReference type="EMBL" id="KAK1701925.1"/>
    </source>
</evidence>
<feature type="domain" description="Peptidase A2" evidence="2">
    <location>
        <begin position="281"/>
        <end position="294"/>
    </location>
</feature>
<dbReference type="AlphaFoldDB" id="A0AAD8U8R8"/>
<dbReference type="Gene3D" id="1.25.40.20">
    <property type="entry name" value="Ankyrin repeat-containing domain"/>
    <property type="match status" value="1"/>
</dbReference>
<organism evidence="3 4">
    <name type="scientific">Glomerella acutata</name>
    <name type="common">Colletotrichum acutatum</name>
    <dbReference type="NCBI Taxonomy" id="27357"/>
    <lineage>
        <taxon>Eukaryota</taxon>
        <taxon>Fungi</taxon>
        <taxon>Dikarya</taxon>
        <taxon>Ascomycota</taxon>
        <taxon>Pezizomycotina</taxon>
        <taxon>Sordariomycetes</taxon>
        <taxon>Hypocreomycetidae</taxon>
        <taxon>Glomerellales</taxon>
        <taxon>Glomerellaceae</taxon>
        <taxon>Colletotrichum</taxon>
        <taxon>Colletotrichum acutatum species complex</taxon>
    </lineage>
</organism>
<dbReference type="PROSITE" id="PS50088">
    <property type="entry name" value="ANK_REPEAT"/>
    <property type="match status" value="1"/>
</dbReference>
<gene>
    <name evidence="3" type="ORF">BDZ83DRAFT_798321</name>
</gene>
<name>A0AAD8U8R8_GLOAC</name>
<comment type="caution">
    <text evidence="3">The sequence shown here is derived from an EMBL/GenBank/DDBJ whole genome shotgun (WGS) entry which is preliminary data.</text>
</comment>
<dbReference type="GO" id="GO:0004190">
    <property type="term" value="F:aspartic-type endopeptidase activity"/>
    <property type="evidence" value="ECO:0007669"/>
    <property type="project" value="InterPro"/>
</dbReference>
<sequence length="630" mass="72131">MELGFYIACRMGHLQEVEVFIQDISPSHAIRQFGLQQASFGNQPAVAKFLLLNDTALHGYVFEGTEAASKTRGTAVGASLFETFPDDDDTLVPLLQTFMDAGWHPNQAWEPREGNYPKWALQDPLCVRNKPLAKFLLSYGADPNIGPGWYHIPTLKEQEPNVWYPVEVPFHRHGIWTFGLAIETWNPRFFELLRTYSDPVLRVSELMPLLRIVRDMAVLSAVGQHSGDAERWVSPFSLRREMAEHMLSFDDVDVDDVKWAGERGEQTALTLACATGDWDYVEWLLDKGADPSVLDGIAFAHDPKRLLELMSRAGASDTGQFEDVARPYQIKLKKQLDQFCVPYEIFLNIIEFLVREEVKNTDSLENVLEYDRRSEARIVVSTTGYDDDHYVRINRIRDLLHIDSRSRSMVSKYFPRMVMITRRHWRARFPFMGRVCLATDIFTLKENHEIDFLKASIILPNVKGNEIVRNITAIKESDTKFFRENFENFVDVLGSLPNLRKIVIDGGNYQPKQDDDRCACSLSESHPEFTTIDASHFPSLAKWAEDYGDVAREFGPQFKKRNISIIARVSTNNSKSNLELDITEDAIRVKSDCRNCDCCECWVHEICLDMARLLRQCRLADLRESSGSPP</sequence>
<dbReference type="Pfam" id="PF00023">
    <property type="entry name" value="Ank"/>
    <property type="match status" value="1"/>
</dbReference>
<dbReference type="GeneID" id="85399824"/>
<dbReference type="SUPFAM" id="SSF48403">
    <property type="entry name" value="Ankyrin repeat"/>
    <property type="match status" value="1"/>
</dbReference>
<dbReference type="RefSeq" id="XP_060357079.1">
    <property type="nucleotide sequence ID" value="XM_060515926.1"/>
</dbReference>
<proteinExistence type="predicted"/>
<accession>A0AAD8U8R8</accession>
<evidence type="ECO:0000256" key="1">
    <source>
        <dbReference type="PROSITE-ProRule" id="PRU00023"/>
    </source>
</evidence>
<dbReference type="InterPro" id="IPR001995">
    <property type="entry name" value="Peptidase_A2_cat"/>
</dbReference>
<evidence type="ECO:0000259" key="2">
    <source>
        <dbReference type="PROSITE" id="PS50175"/>
    </source>
</evidence>
<dbReference type="PROSITE" id="PS50175">
    <property type="entry name" value="ASP_PROT_RETROV"/>
    <property type="match status" value="1"/>
</dbReference>
<dbReference type="Proteomes" id="UP001244207">
    <property type="component" value="Unassembled WGS sequence"/>
</dbReference>
<protein>
    <recommendedName>
        <fullName evidence="2">Peptidase A2 domain-containing protein</fullName>
    </recommendedName>
</protein>
<evidence type="ECO:0000313" key="4">
    <source>
        <dbReference type="Proteomes" id="UP001244207"/>
    </source>
</evidence>
<dbReference type="InterPro" id="IPR002110">
    <property type="entry name" value="Ankyrin_rpt"/>
</dbReference>
<keyword evidence="1" id="KW-0040">ANK repeat</keyword>
<dbReference type="PROSITE" id="PS50297">
    <property type="entry name" value="ANK_REP_REGION"/>
    <property type="match status" value="1"/>
</dbReference>
<feature type="repeat" description="ANK" evidence="1">
    <location>
        <begin position="264"/>
        <end position="296"/>
    </location>
</feature>
<reference evidence="3" key="1">
    <citation type="submission" date="2021-12" db="EMBL/GenBank/DDBJ databases">
        <title>Comparative genomics, transcriptomics and evolutionary studies reveal genomic signatures of adaptation to plant cell wall in hemibiotrophic fungi.</title>
        <authorList>
            <consortium name="DOE Joint Genome Institute"/>
            <person name="Baroncelli R."/>
            <person name="Diaz J.F."/>
            <person name="Benocci T."/>
            <person name="Peng M."/>
            <person name="Battaglia E."/>
            <person name="Haridas S."/>
            <person name="Andreopoulos W."/>
            <person name="Labutti K."/>
            <person name="Pangilinan J."/>
            <person name="Floch G.L."/>
            <person name="Makela M.R."/>
            <person name="Henrissat B."/>
            <person name="Grigoriev I.V."/>
            <person name="Crouch J.A."/>
            <person name="De Vries R.P."/>
            <person name="Sukno S.A."/>
            <person name="Thon M.R."/>
        </authorList>
    </citation>
    <scope>NUCLEOTIDE SEQUENCE</scope>
    <source>
        <strain evidence="3">CBS 112980</strain>
    </source>
</reference>